<proteinExistence type="inferred from homology"/>
<dbReference type="Gene3D" id="1.20.1250.20">
    <property type="entry name" value="MFS general substrate transporter like domains"/>
    <property type="match status" value="1"/>
</dbReference>
<feature type="transmembrane region" description="Helical" evidence="7">
    <location>
        <begin position="379"/>
        <end position="401"/>
    </location>
</feature>
<evidence type="ECO:0000313" key="9">
    <source>
        <dbReference type="EMBL" id="KAF2828448.1"/>
    </source>
</evidence>
<feature type="transmembrane region" description="Helical" evidence="7">
    <location>
        <begin position="73"/>
        <end position="94"/>
    </location>
</feature>
<evidence type="ECO:0000256" key="2">
    <source>
        <dbReference type="ARBA" id="ARBA00008335"/>
    </source>
</evidence>
<feature type="transmembrane region" description="Helical" evidence="7">
    <location>
        <begin position="348"/>
        <end position="367"/>
    </location>
</feature>
<keyword evidence="10" id="KW-1185">Reference proteome</keyword>
<dbReference type="GO" id="GO:0016020">
    <property type="term" value="C:membrane"/>
    <property type="evidence" value="ECO:0007669"/>
    <property type="project" value="UniProtKB-SubCell"/>
</dbReference>
<dbReference type="PANTHER" id="PTHR23502:SF68">
    <property type="entry name" value="MULTIDRUG TRANSPORTER, PUTATIVE (AFU_ORTHOLOGUE AFUA_3G01120)-RELATED"/>
    <property type="match status" value="1"/>
</dbReference>
<feature type="transmembrane region" description="Helical" evidence="7">
    <location>
        <begin position="106"/>
        <end position="125"/>
    </location>
</feature>
<dbReference type="CDD" id="cd17323">
    <property type="entry name" value="MFS_Tpo1_MDR_like"/>
    <property type="match status" value="1"/>
</dbReference>
<feature type="compositionally biased region" description="Basic and acidic residues" evidence="6">
    <location>
        <begin position="472"/>
        <end position="485"/>
    </location>
</feature>
<name>A0A6A7A6P7_9PLEO</name>
<evidence type="ECO:0000313" key="10">
    <source>
        <dbReference type="Proteomes" id="UP000799424"/>
    </source>
</evidence>
<evidence type="ECO:0000256" key="3">
    <source>
        <dbReference type="ARBA" id="ARBA00022692"/>
    </source>
</evidence>
<dbReference type="InterPro" id="IPR020846">
    <property type="entry name" value="MFS_dom"/>
</dbReference>
<dbReference type="SUPFAM" id="SSF103473">
    <property type="entry name" value="MFS general substrate transporter"/>
    <property type="match status" value="1"/>
</dbReference>
<dbReference type="InterPro" id="IPR036259">
    <property type="entry name" value="MFS_trans_sf"/>
</dbReference>
<evidence type="ECO:0000256" key="1">
    <source>
        <dbReference type="ARBA" id="ARBA00004141"/>
    </source>
</evidence>
<reference evidence="9" key="1">
    <citation type="journal article" date="2020" name="Stud. Mycol.">
        <title>101 Dothideomycetes genomes: a test case for predicting lifestyles and emergence of pathogens.</title>
        <authorList>
            <person name="Haridas S."/>
            <person name="Albert R."/>
            <person name="Binder M."/>
            <person name="Bloem J."/>
            <person name="Labutti K."/>
            <person name="Salamov A."/>
            <person name="Andreopoulos B."/>
            <person name="Baker S."/>
            <person name="Barry K."/>
            <person name="Bills G."/>
            <person name="Bluhm B."/>
            <person name="Cannon C."/>
            <person name="Castanera R."/>
            <person name="Culley D."/>
            <person name="Daum C."/>
            <person name="Ezra D."/>
            <person name="Gonzalez J."/>
            <person name="Henrissat B."/>
            <person name="Kuo A."/>
            <person name="Liang C."/>
            <person name="Lipzen A."/>
            <person name="Lutzoni F."/>
            <person name="Magnuson J."/>
            <person name="Mondo S."/>
            <person name="Nolan M."/>
            <person name="Ohm R."/>
            <person name="Pangilinan J."/>
            <person name="Park H.-J."/>
            <person name="Ramirez L."/>
            <person name="Alfaro M."/>
            <person name="Sun H."/>
            <person name="Tritt A."/>
            <person name="Yoshinaga Y."/>
            <person name="Zwiers L.-H."/>
            <person name="Turgeon B."/>
            <person name="Goodwin S."/>
            <person name="Spatafora J."/>
            <person name="Crous P."/>
            <person name="Grigoriev I."/>
        </authorList>
    </citation>
    <scope>NUCLEOTIDE SEQUENCE</scope>
    <source>
        <strain evidence="9">CBS 113818</strain>
    </source>
</reference>
<evidence type="ECO:0000256" key="4">
    <source>
        <dbReference type="ARBA" id="ARBA00022989"/>
    </source>
</evidence>
<feature type="transmembrane region" description="Helical" evidence="7">
    <location>
        <begin position="309"/>
        <end position="328"/>
    </location>
</feature>
<comment type="subcellular location">
    <subcellularLocation>
        <location evidence="1">Membrane</location>
        <topology evidence="1">Multi-pass membrane protein</topology>
    </subcellularLocation>
</comment>
<keyword evidence="4 7" id="KW-1133">Transmembrane helix</keyword>
<dbReference type="Proteomes" id="UP000799424">
    <property type="component" value="Unassembled WGS sequence"/>
</dbReference>
<keyword evidence="3 7" id="KW-0812">Transmembrane</keyword>
<dbReference type="PROSITE" id="PS50850">
    <property type="entry name" value="MFS"/>
    <property type="match status" value="1"/>
</dbReference>
<accession>A0A6A7A6P7</accession>
<feature type="domain" description="Major facilitator superfamily (MFS) profile" evidence="8">
    <location>
        <begin position="39"/>
        <end position="465"/>
    </location>
</feature>
<feature type="transmembrane region" description="Helical" evidence="7">
    <location>
        <begin position="131"/>
        <end position="150"/>
    </location>
</feature>
<comment type="similarity">
    <text evidence="2">Belongs to the major facilitator superfamily.</text>
</comment>
<evidence type="ECO:0000256" key="6">
    <source>
        <dbReference type="SAM" id="MobiDB-lite"/>
    </source>
</evidence>
<feature type="transmembrane region" description="Helical" evidence="7">
    <location>
        <begin position="266"/>
        <end position="289"/>
    </location>
</feature>
<dbReference type="GO" id="GO:0022857">
    <property type="term" value="F:transmembrane transporter activity"/>
    <property type="evidence" value="ECO:0007669"/>
    <property type="project" value="InterPro"/>
</dbReference>
<feature type="transmembrane region" description="Helical" evidence="7">
    <location>
        <begin position="37"/>
        <end position="61"/>
    </location>
</feature>
<dbReference type="PANTHER" id="PTHR23502">
    <property type="entry name" value="MAJOR FACILITATOR SUPERFAMILY"/>
    <property type="match status" value="1"/>
</dbReference>
<dbReference type="AlphaFoldDB" id="A0A6A7A6P7"/>
<dbReference type="Pfam" id="PF07690">
    <property type="entry name" value="MFS_1"/>
    <property type="match status" value="1"/>
</dbReference>
<evidence type="ECO:0000256" key="7">
    <source>
        <dbReference type="SAM" id="Phobius"/>
    </source>
</evidence>
<protein>
    <submittedName>
        <fullName evidence="9">MFS general substrate transporter</fullName>
    </submittedName>
</protein>
<keyword evidence="5 7" id="KW-0472">Membrane</keyword>
<organism evidence="9 10">
    <name type="scientific">Ophiobolus disseminans</name>
    <dbReference type="NCBI Taxonomy" id="1469910"/>
    <lineage>
        <taxon>Eukaryota</taxon>
        <taxon>Fungi</taxon>
        <taxon>Dikarya</taxon>
        <taxon>Ascomycota</taxon>
        <taxon>Pezizomycotina</taxon>
        <taxon>Dothideomycetes</taxon>
        <taxon>Pleosporomycetidae</taxon>
        <taxon>Pleosporales</taxon>
        <taxon>Pleosporineae</taxon>
        <taxon>Phaeosphaeriaceae</taxon>
        <taxon>Ophiobolus</taxon>
    </lineage>
</organism>
<feature type="transmembrane region" description="Helical" evidence="7">
    <location>
        <begin position="194"/>
        <end position="215"/>
    </location>
</feature>
<dbReference type="OrthoDB" id="5296287at2759"/>
<feature type="transmembrane region" description="Helical" evidence="7">
    <location>
        <begin position="440"/>
        <end position="461"/>
    </location>
</feature>
<dbReference type="EMBL" id="MU006222">
    <property type="protein sequence ID" value="KAF2828448.1"/>
    <property type="molecule type" value="Genomic_DNA"/>
</dbReference>
<evidence type="ECO:0000259" key="8">
    <source>
        <dbReference type="PROSITE" id="PS50850"/>
    </source>
</evidence>
<feature type="region of interest" description="Disordered" evidence="6">
    <location>
        <begin position="472"/>
        <end position="508"/>
    </location>
</feature>
<gene>
    <name evidence="9" type="ORF">CC86DRAFT_193413</name>
</gene>
<feature type="transmembrane region" description="Helical" evidence="7">
    <location>
        <begin position="413"/>
        <end position="434"/>
    </location>
</feature>
<evidence type="ECO:0000256" key="5">
    <source>
        <dbReference type="ARBA" id="ARBA00023136"/>
    </source>
</evidence>
<sequence>MDVPLGNRGDSGVDNVVDWEGEGDRTHPFNWPKRKKALIIGCLFLMSIVSPFTSSVIAPALPNIMIDYKTSNQYLSSFVLSVYVLGYAAGPLLISPLSELYGRVPLYHICNVVFTICTWRCAYSTSLRDLAILRFFAGVGSSSVFALVPSSIADMVVKEKRGAAFAVIAIAYNLGPALSPTAGSYINAAWGWKWIFHVTAIMGGAVTLLAIPLLWETYEPVLLRRKAQKQSKSTGNPHLRSRLDVEVGSNKLKILSRAMVMPLRMLLAPSIVLICFITAVGYGWLYILYSTLPVTFLTTYGWAPKKIGLAYLGAAVGNLIGMVAGGGISDAIVKRKAAKSDHRPENRLLPMIFMWPLVGVGLIIYGWTAHYAVHWIGPMIGTAIFGAGAMSAIFFTGTYIVDAYPLHSASGMAASSVLRSLIGGLAPLFATKLYQKLNVGWAFSLLAFISLAFAPIPWVCYRYGEKWRRKERVGERTDVEDRETGAAEPAGAELDSLPRTNEVGRAEV</sequence>
<dbReference type="InterPro" id="IPR011701">
    <property type="entry name" value="MFS"/>
</dbReference>